<dbReference type="eggNOG" id="COG1514">
    <property type="taxonomic scope" value="Bacteria"/>
</dbReference>
<dbReference type="PANTHER" id="PTHR40037">
    <property type="entry name" value="PHOSPHOESTERASE YJCG-RELATED"/>
    <property type="match status" value="1"/>
</dbReference>
<dbReference type="KEGG" id="cfi:Celf_2877"/>
<evidence type="ECO:0000313" key="1">
    <source>
        <dbReference type="EMBL" id="AEE46999.1"/>
    </source>
</evidence>
<keyword evidence="2" id="KW-1185">Reference proteome</keyword>
<dbReference type="Pfam" id="PF13563">
    <property type="entry name" value="2_5_RNA_ligase2"/>
    <property type="match status" value="1"/>
</dbReference>
<dbReference type="InterPro" id="IPR009097">
    <property type="entry name" value="Cyclic_Pdiesterase"/>
</dbReference>
<dbReference type="Proteomes" id="UP000008460">
    <property type="component" value="Chromosome"/>
</dbReference>
<dbReference type="HOGENOM" id="CLU_104553_0_0_11"/>
<sequence>MRLPERTGDQLRIGVAVTVPEPWSGALRAARARYGDPLADFIPPHITLLGPTVVEPGDVDEIEAHLARAAAEHVPFRVRLQGSGTFRPVSPVVFVPLVEGAQGCAALERSVRSGVLHQEVRFAYHPHVTVAHEVPDAQLDAAEAGVAGFVAEFVVTAFHSYLHGDDGVWRPVQDFALDGQRDGVDPTAAAGRADGADAEVVRPT</sequence>
<proteinExistence type="predicted"/>
<dbReference type="RefSeq" id="WP_013772025.1">
    <property type="nucleotide sequence ID" value="NC_015514.1"/>
</dbReference>
<accession>F4H838</accession>
<organism evidence="1 2">
    <name type="scientific">Cellulomonas fimi (strain ATCC 484 / DSM 20113 / JCM 1341 / CCUG 24087 / LMG 16345 / NBRC 15513 / NCIMB 8980 / NCTC 7547 / NRS-133)</name>
    <dbReference type="NCBI Taxonomy" id="590998"/>
    <lineage>
        <taxon>Bacteria</taxon>
        <taxon>Bacillati</taxon>
        <taxon>Actinomycetota</taxon>
        <taxon>Actinomycetes</taxon>
        <taxon>Micrococcales</taxon>
        <taxon>Cellulomonadaceae</taxon>
        <taxon>Cellulomonas</taxon>
    </lineage>
</organism>
<dbReference type="InterPro" id="IPR050580">
    <property type="entry name" value="2H_phosphoesterase_YjcG-like"/>
</dbReference>
<dbReference type="STRING" id="590998.Celf_2877"/>
<reference evidence="1 2" key="1">
    <citation type="submission" date="2011-04" db="EMBL/GenBank/DDBJ databases">
        <title>Complete sequence of Cellulomonas fimi ATCC 484.</title>
        <authorList>
            <consortium name="US DOE Joint Genome Institute"/>
            <person name="Lucas S."/>
            <person name="Han J."/>
            <person name="Lapidus A."/>
            <person name="Cheng J.-F."/>
            <person name="Goodwin L."/>
            <person name="Pitluck S."/>
            <person name="Peters L."/>
            <person name="Chertkov O."/>
            <person name="Detter J.C."/>
            <person name="Han C."/>
            <person name="Tapia R."/>
            <person name="Land M."/>
            <person name="Hauser L."/>
            <person name="Kyrpides N."/>
            <person name="Ivanova N."/>
            <person name="Ovchinnikova G."/>
            <person name="Pagani I."/>
            <person name="Mead D."/>
            <person name="Brumm P."/>
            <person name="Woyke T."/>
        </authorList>
    </citation>
    <scope>NUCLEOTIDE SEQUENCE [LARGE SCALE GENOMIC DNA]</scope>
    <source>
        <strain evidence="2">ATCC 484 / DSM 20113 / JCM 1341 / NBRC 15513 / NCIMB 8980 / NCTC 7547</strain>
    </source>
</reference>
<protein>
    <submittedName>
        <fullName evidence="1">Phosphoesterase HXTX</fullName>
    </submittedName>
</protein>
<evidence type="ECO:0000313" key="2">
    <source>
        <dbReference type="Proteomes" id="UP000008460"/>
    </source>
</evidence>
<dbReference type="Gene3D" id="3.90.1140.10">
    <property type="entry name" value="Cyclic phosphodiesterase"/>
    <property type="match status" value="1"/>
</dbReference>
<dbReference type="PANTHER" id="PTHR40037:SF1">
    <property type="entry name" value="PHOSPHOESTERASE SAOUHSC_00951-RELATED"/>
    <property type="match status" value="1"/>
</dbReference>
<dbReference type="EMBL" id="CP002666">
    <property type="protein sequence ID" value="AEE46999.1"/>
    <property type="molecule type" value="Genomic_DNA"/>
</dbReference>
<dbReference type="AlphaFoldDB" id="F4H838"/>
<gene>
    <name evidence="1" type="ordered locus">Celf_2877</name>
</gene>
<dbReference type="SUPFAM" id="SSF55144">
    <property type="entry name" value="LigT-like"/>
    <property type="match status" value="1"/>
</dbReference>
<name>F4H838_CELFA</name>